<dbReference type="FunCoup" id="Q9NET8">
    <property type="interactions" value="37"/>
</dbReference>
<dbReference type="Bgee" id="WBGene00012673">
    <property type="expression patterns" value="Expressed in adult organism and 4 other cell types or tissues"/>
</dbReference>
<dbReference type="STRING" id="6239.Y39B6A.11.1"/>
<gene>
    <name evidence="2 4" type="primary">dyf-17</name>
    <name evidence="2" type="ORF">CELE_Y39B6A.11</name>
    <name evidence="4" type="ORF">Y39B6A.11</name>
</gene>
<dbReference type="PaxDb" id="6239-Y39B6A.11"/>
<dbReference type="WormBase" id="Y39B6A.11">
    <property type="protein sequence ID" value="CE21697"/>
    <property type="gene ID" value="WBGene00012673"/>
    <property type="gene designation" value="dyf-17"/>
</dbReference>
<feature type="region of interest" description="Disordered" evidence="1">
    <location>
        <begin position="322"/>
        <end position="351"/>
    </location>
</feature>
<dbReference type="InParanoid" id="Q9NET8"/>
<feature type="region of interest" description="Disordered" evidence="1">
    <location>
        <begin position="256"/>
        <end position="280"/>
    </location>
</feature>
<reference evidence="2 3" key="1">
    <citation type="journal article" date="1998" name="Science">
        <title>Genome sequence of the nematode C. elegans: a platform for investigating biology.</title>
        <authorList>
            <consortium name="The C. elegans sequencing consortium"/>
            <person name="Sulson J.E."/>
            <person name="Waterston R."/>
        </authorList>
    </citation>
    <scope>NUCLEOTIDE SEQUENCE [LARGE SCALE GENOMIC DNA]</scope>
    <source>
        <strain evidence="2 3">Bristol N2</strain>
    </source>
</reference>
<dbReference type="GeneID" id="189733"/>
<feature type="compositionally biased region" description="Low complexity" evidence="1">
    <location>
        <begin position="263"/>
        <end position="280"/>
    </location>
</feature>
<proteinExistence type="predicted"/>
<dbReference type="EMBL" id="BX284605">
    <property type="protein sequence ID" value="CAC51066.1"/>
    <property type="molecule type" value="Genomic_DNA"/>
</dbReference>
<dbReference type="AlphaFoldDB" id="Q9NET8"/>
<dbReference type="UCSC" id="Y39B6A.11">
    <property type="organism name" value="c. elegans"/>
</dbReference>
<dbReference type="OMA" id="MRIDRMS"/>
<dbReference type="GO" id="GO:0035869">
    <property type="term" value="C:ciliary transition zone"/>
    <property type="evidence" value="ECO:0000314"/>
    <property type="project" value="WormBase"/>
</dbReference>
<sequence length="366" mass="40956">MLPKNEKEALVDVDDRIAMLERRLDNAKAARDAFVHHLRGKYPTWKPPLPTMSYQEADFPKLPHYASNHHREPLLSRLSTSDYQWDITNNRNNRSRSMTRLSSKFQPMDIPTSGPLLESDIRRSKIRLREISEELRAMRIDRMSLSTDQWLQEQPFRQHKYLRLNLTENAAEPQIDHLEQARAHLSRINLTETSPIATPTEERKIDISMTENHEKLLAEMRAQAPPTTHVTFQEAPPTQTVVPPVLQEAPPVIAPPTEPVAPPTSTQAPPIAAQAPPTSSVSNLLAQLAGGSDSDDSPRIPAPAATQNLDYSKFLSNLGVGGGMSSDEDDNAFSRPSYQKSRPAVGKSMAAAMMADEDSDVDDFFR</sequence>
<dbReference type="AGR" id="WB:WBGene00012673"/>
<dbReference type="eggNOG" id="ENOG502SF8J">
    <property type="taxonomic scope" value="Eukaryota"/>
</dbReference>
<dbReference type="SMR" id="Q9NET8"/>
<keyword evidence="3" id="KW-1185">Reference proteome</keyword>
<dbReference type="CTD" id="189733"/>
<evidence type="ECO:0000313" key="4">
    <source>
        <dbReference type="WormBase" id="Y39B6A.11"/>
    </source>
</evidence>
<dbReference type="IntAct" id="Q9NET8">
    <property type="interactions" value="6"/>
</dbReference>
<dbReference type="HOGENOM" id="CLU_757010_0_0_1"/>
<protein>
    <submittedName>
        <fullName evidence="2">Verprolin</fullName>
    </submittedName>
</protein>
<dbReference type="Proteomes" id="UP000001940">
    <property type="component" value="Chromosome V"/>
</dbReference>
<dbReference type="PIR" id="T45048">
    <property type="entry name" value="T45048"/>
</dbReference>
<accession>Q9NET8</accession>
<dbReference type="DIP" id="DIP-24948N"/>
<feature type="region of interest" description="Disordered" evidence="1">
    <location>
        <begin position="96"/>
        <end position="116"/>
    </location>
</feature>
<name>Q9NET8_CAEEL</name>
<evidence type="ECO:0000313" key="2">
    <source>
        <dbReference type="EMBL" id="CAC51066.1"/>
    </source>
</evidence>
<evidence type="ECO:0000313" key="3">
    <source>
        <dbReference type="Proteomes" id="UP000001940"/>
    </source>
</evidence>
<organism evidence="2 3">
    <name type="scientific">Caenorhabditis elegans</name>
    <dbReference type="NCBI Taxonomy" id="6239"/>
    <lineage>
        <taxon>Eukaryota</taxon>
        <taxon>Metazoa</taxon>
        <taxon>Ecdysozoa</taxon>
        <taxon>Nematoda</taxon>
        <taxon>Chromadorea</taxon>
        <taxon>Rhabditida</taxon>
        <taxon>Rhabditina</taxon>
        <taxon>Rhabditomorpha</taxon>
        <taxon>Rhabditoidea</taxon>
        <taxon>Rhabditidae</taxon>
        <taxon>Peloderinae</taxon>
        <taxon>Caenorhabditis</taxon>
    </lineage>
</organism>
<dbReference type="KEGG" id="cel:CELE_Y39B6A.11"/>
<evidence type="ECO:0000256" key="1">
    <source>
        <dbReference type="SAM" id="MobiDB-lite"/>
    </source>
</evidence>
<dbReference type="RefSeq" id="NP_741687.1">
    <property type="nucleotide sequence ID" value="NM_171597.3"/>
</dbReference>
<dbReference type="OrthoDB" id="5799120at2759"/>